<feature type="compositionally biased region" description="Basic and acidic residues" evidence="6">
    <location>
        <begin position="296"/>
        <end position="305"/>
    </location>
</feature>
<dbReference type="STRING" id="709881.SAMN04489832_1679"/>
<evidence type="ECO:0000256" key="4">
    <source>
        <dbReference type="ARBA" id="ARBA00022842"/>
    </source>
</evidence>
<accession>A0A1N5VJA1</accession>
<evidence type="ECO:0000256" key="1">
    <source>
        <dbReference type="ARBA" id="ARBA00022722"/>
    </source>
</evidence>
<keyword evidence="9" id="KW-1185">Reference proteome</keyword>
<evidence type="ECO:0000256" key="3">
    <source>
        <dbReference type="ARBA" id="ARBA00022801"/>
    </source>
</evidence>
<dbReference type="Gene3D" id="3.40.50.1010">
    <property type="entry name" value="5'-nuclease"/>
    <property type="match status" value="1"/>
</dbReference>
<keyword evidence="4" id="KW-0460">Magnesium</keyword>
<feature type="compositionally biased region" description="Basic and acidic residues" evidence="6">
    <location>
        <begin position="274"/>
        <end position="288"/>
    </location>
</feature>
<dbReference type="GO" id="GO:0004518">
    <property type="term" value="F:nuclease activity"/>
    <property type="evidence" value="ECO:0007669"/>
    <property type="project" value="UniProtKB-KW"/>
</dbReference>
<dbReference type="AlphaFoldDB" id="A0A1N5VJA1"/>
<sequence>MLITPMPGSSREALRSALINVHETIVNLRGGGGPDALSRALAYLDWCHEAQRRLRNQVRPAELDYLVPPKSYEVVLSAAGSFGFGPSGERLINGLVSTQLDERVSVLQAALDDLTEQVKRFERHAELLVLDTNVYMEHPEKIEAWDLAGDLYLGFEDVHIIVPLVVVDELDKGKRQGTEKGYRAGYSVAYIDRITNEQGGVIRPKDFSVEEKARGTVTVEVLLDPPGHVRLPINDDEIVDRAVAVQALAGRPVRLVTYDTKMAMRGRHVGLRVHRLEQPEKEKEEEKQPRRRRGREAKGGDRDAEVEQIRDPAVRAARAGELINVRQQSIGHLSRIRREAMEEMVADGLNHSQIADQTGLARQRVGQLLAAPPADKTLAAEGQPAPE</sequence>
<organism evidence="8 9">
    <name type="scientific">Micromonospora cremea</name>
    <dbReference type="NCBI Taxonomy" id="709881"/>
    <lineage>
        <taxon>Bacteria</taxon>
        <taxon>Bacillati</taxon>
        <taxon>Actinomycetota</taxon>
        <taxon>Actinomycetes</taxon>
        <taxon>Micromonosporales</taxon>
        <taxon>Micromonosporaceae</taxon>
        <taxon>Micromonospora</taxon>
    </lineage>
</organism>
<dbReference type="OrthoDB" id="5145858at2"/>
<dbReference type="GO" id="GO:0016787">
    <property type="term" value="F:hydrolase activity"/>
    <property type="evidence" value="ECO:0007669"/>
    <property type="project" value="UniProtKB-KW"/>
</dbReference>
<dbReference type="RefSeq" id="WP_143728283.1">
    <property type="nucleotide sequence ID" value="NZ_FSQT01000001.1"/>
</dbReference>
<gene>
    <name evidence="8" type="ORF">SAMN04489832_1679</name>
</gene>
<feature type="domain" description="PIN" evidence="7">
    <location>
        <begin position="128"/>
        <end position="274"/>
    </location>
</feature>
<feature type="coiled-coil region" evidence="5">
    <location>
        <begin position="97"/>
        <end position="131"/>
    </location>
</feature>
<evidence type="ECO:0000313" key="8">
    <source>
        <dbReference type="EMBL" id="SIM73103.1"/>
    </source>
</evidence>
<reference evidence="9" key="1">
    <citation type="submission" date="2016-12" db="EMBL/GenBank/DDBJ databases">
        <authorList>
            <person name="Varghese N."/>
            <person name="Submissions S."/>
        </authorList>
    </citation>
    <scope>NUCLEOTIDE SEQUENCE [LARGE SCALE GENOMIC DNA]</scope>
    <source>
        <strain evidence="9">DSM 45599</strain>
    </source>
</reference>
<keyword evidence="1" id="KW-0540">Nuclease</keyword>
<dbReference type="InterPro" id="IPR002716">
    <property type="entry name" value="PIN_dom"/>
</dbReference>
<dbReference type="Pfam" id="PF13638">
    <property type="entry name" value="PIN_4"/>
    <property type="match status" value="1"/>
</dbReference>
<keyword evidence="2" id="KW-0479">Metal-binding</keyword>
<evidence type="ECO:0000259" key="7">
    <source>
        <dbReference type="Pfam" id="PF13638"/>
    </source>
</evidence>
<dbReference type="GO" id="GO:0046872">
    <property type="term" value="F:metal ion binding"/>
    <property type="evidence" value="ECO:0007669"/>
    <property type="project" value="UniProtKB-KW"/>
</dbReference>
<dbReference type="InterPro" id="IPR029060">
    <property type="entry name" value="PIN-like_dom_sf"/>
</dbReference>
<evidence type="ECO:0000256" key="5">
    <source>
        <dbReference type="SAM" id="Coils"/>
    </source>
</evidence>
<keyword evidence="3" id="KW-0378">Hydrolase</keyword>
<dbReference type="EMBL" id="FSQT01000001">
    <property type="protein sequence ID" value="SIM73103.1"/>
    <property type="molecule type" value="Genomic_DNA"/>
</dbReference>
<proteinExistence type="predicted"/>
<protein>
    <submittedName>
        <fullName evidence="8">PIN domain-containing protein</fullName>
    </submittedName>
</protein>
<keyword evidence="5" id="KW-0175">Coiled coil</keyword>
<evidence type="ECO:0000256" key="2">
    <source>
        <dbReference type="ARBA" id="ARBA00022723"/>
    </source>
</evidence>
<feature type="region of interest" description="Disordered" evidence="6">
    <location>
        <begin position="269"/>
        <end position="305"/>
    </location>
</feature>
<dbReference type="Proteomes" id="UP000185124">
    <property type="component" value="Unassembled WGS sequence"/>
</dbReference>
<dbReference type="SUPFAM" id="SSF88723">
    <property type="entry name" value="PIN domain-like"/>
    <property type="match status" value="1"/>
</dbReference>
<evidence type="ECO:0000313" key="9">
    <source>
        <dbReference type="Proteomes" id="UP000185124"/>
    </source>
</evidence>
<evidence type="ECO:0000256" key="6">
    <source>
        <dbReference type="SAM" id="MobiDB-lite"/>
    </source>
</evidence>
<name>A0A1N5VJA1_9ACTN</name>